<evidence type="ECO:0000313" key="7">
    <source>
        <dbReference type="Proteomes" id="UP000504607"/>
    </source>
</evidence>
<dbReference type="Gene3D" id="2.160.20.10">
    <property type="entry name" value="Single-stranded right-handed beta-helix, Pectin lyase-like"/>
    <property type="match status" value="2"/>
</dbReference>
<comment type="similarity">
    <text evidence="2">Belongs to the pectinesterase family.</text>
</comment>
<comment type="pathway">
    <text evidence="1">Glycan metabolism; pectin degradation; 2-dehydro-3-deoxy-D-gluconate from pectin: step 1/5.</text>
</comment>
<evidence type="ECO:0000256" key="3">
    <source>
        <dbReference type="ARBA" id="ARBA00013229"/>
    </source>
</evidence>
<accession>A0A6J0PR59</accession>
<gene>
    <name evidence="8" type="primary">LOC109506601</name>
</gene>
<dbReference type="UniPathway" id="UPA00545">
    <property type="reaction ID" value="UER00823"/>
</dbReference>
<dbReference type="GO" id="GO:0030599">
    <property type="term" value="F:pectinesterase activity"/>
    <property type="evidence" value="ECO:0007669"/>
    <property type="project" value="UniProtKB-EC"/>
</dbReference>
<dbReference type="EC" id="3.1.1.11" evidence="3"/>
<evidence type="ECO:0000256" key="1">
    <source>
        <dbReference type="ARBA" id="ARBA00005184"/>
    </source>
</evidence>
<dbReference type="PANTHER" id="PTHR31321:SF134">
    <property type="entry name" value="PECTINESTERASE"/>
    <property type="match status" value="1"/>
</dbReference>
<dbReference type="OrthoDB" id="2019149at2759"/>
<dbReference type="InterPro" id="IPR011050">
    <property type="entry name" value="Pectin_lyase_fold/virulence"/>
</dbReference>
<dbReference type="PANTHER" id="PTHR31321">
    <property type="entry name" value="ACYL-COA THIOESTER HYDROLASE YBHC-RELATED"/>
    <property type="match status" value="1"/>
</dbReference>
<sequence>MGEQASIPSQKEYILLEGEGRQLTSIEWDEAAPNDLINQNISLSNTILAEGAFGATFSILANNFVIKDITFKKSTLHSIMEGPIPGWLTLHAKTGPDVPGGFVFKYCKVYGGKTFLGKAWDSYSTVVFYKTYMADNVEPLGWDAWQTGYNK</sequence>
<organism evidence="7 8">
    <name type="scientific">Elaeis guineensis var. tenera</name>
    <name type="common">Oil palm</name>
    <dbReference type="NCBI Taxonomy" id="51953"/>
    <lineage>
        <taxon>Eukaryota</taxon>
        <taxon>Viridiplantae</taxon>
        <taxon>Streptophyta</taxon>
        <taxon>Embryophyta</taxon>
        <taxon>Tracheophyta</taxon>
        <taxon>Spermatophyta</taxon>
        <taxon>Magnoliopsida</taxon>
        <taxon>Liliopsida</taxon>
        <taxon>Arecaceae</taxon>
        <taxon>Arecoideae</taxon>
        <taxon>Cocoseae</taxon>
        <taxon>Elaeidinae</taxon>
        <taxon>Elaeis</taxon>
    </lineage>
</organism>
<evidence type="ECO:0000256" key="5">
    <source>
        <dbReference type="ARBA" id="ARBA00023085"/>
    </source>
</evidence>
<evidence type="ECO:0000256" key="4">
    <source>
        <dbReference type="ARBA" id="ARBA00022801"/>
    </source>
</evidence>
<dbReference type="GO" id="GO:0042545">
    <property type="term" value="P:cell wall modification"/>
    <property type="evidence" value="ECO:0007669"/>
    <property type="project" value="InterPro"/>
</dbReference>
<dbReference type="SUPFAM" id="SSF51126">
    <property type="entry name" value="Pectin lyase-like"/>
    <property type="match status" value="1"/>
</dbReference>
<keyword evidence="5" id="KW-0063">Aspartyl esterase</keyword>
<keyword evidence="7" id="KW-1185">Reference proteome</keyword>
<evidence type="ECO:0000256" key="2">
    <source>
        <dbReference type="ARBA" id="ARBA00008891"/>
    </source>
</evidence>
<dbReference type="RefSeq" id="XP_019710343.1">
    <property type="nucleotide sequence ID" value="XM_019854784.1"/>
</dbReference>
<reference evidence="8" key="1">
    <citation type="submission" date="2025-08" db="UniProtKB">
        <authorList>
            <consortium name="RefSeq"/>
        </authorList>
    </citation>
    <scope>IDENTIFICATION</scope>
</reference>
<dbReference type="InParanoid" id="A0A6J0PR59"/>
<dbReference type="AlphaFoldDB" id="A0A6J0PR59"/>
<dbReference type="InterPro" id="IPR012334">
    <property type="entry name" value="Pectin_lyas_fold"/>
</dbReference>
<protein>
    <recommendedName>
        <fullName evidence="3">pectinesterase</fullName>
        <ecNumber evidence="3">3.1.1.11</ecNumber>
    </recommendedName>
</protein>
<dbReference type="Pfam" id="PF01095">
    <property type="entry name" value="Pectinesterase"/>
    <property type="match status" value="1"/>
</dbReference>
<dbReference type="GO" id="GO:0045490">
    <property type="term" value="P:pectin catabolic process"/>
    <property type="evidence" value="ECO:0007669"/>
    <property type="project" value="UniProtKB-UniPathway"/>
</dbReference>
<evidence type="ECO:0000259" key="6">
    <source>
        <dbReference type="Pfam" id="PF01095"/>
    </source>
</evidence>
<name>A0A6J0PR59_ELAGV</name>
<dbReference type="InterPro" id="IPR000070">
    <property type="entry name" value="Pectinesterase_cat"/>
</dbReference>
<proteinExistence type="inferred from homology"/>
<keyword evidence="4" id="KW-0378">Hydrolase</keyword>
<feature type="domain" description="Pectinesterase catalytic" evidence="6">
    <location>
        <begin position="89"/>
        <end position="148"/>
    </location>
</feature>
<evidence type="ECO:0000313" key="8">
    <source>
        <dbReference type="RefSeq" id="XP_019710343.1"/>
    </source>
</evidence>
<dbReference type="Proteomes" id="UP000504607">
    <property type="component" value="Chromosome 14"/>
</dbReference>